<feature type="domain" description="NAD-dependent epimerase/dehydratase" evidence="1">
    <location>
        <begin position="7"/>
        <end position="230"/>
    </location>
</feature>
<dbReference type="AlphaFoldDB" id="A0A147DRC2"/>
<proteinExistence type="predicted"/>
<dbReference type="InterPro" id="IPR050177">
    <property type="entry name" value="Lipid_A_modif_metabolic_enz"/>
</dbReference>
<reference evidence="2 3" key="1">
    <citation type="journal article" date="2016" name="Front. Microbiol.">
        <title>Genomic Resource of Rice Seed Associated Bacteria.</title>
        <authorList>
            <person name="Midha S."/>
            <person name="Bansal K."/>
            <person name="Sharma S."/>
            <person name="Kumar N."/>
            <person name="Patil P.P."/>
            <person name="Chaudhry V."/>
            <person name="Patil P.B."/>
        </authorList>
    </citation>
    <scope>NUCLEOTIDE SEQUENCE [LARGE SCALE GENOMIC DNA]</scope>
    <source>
        <strain evidence="2 3">NS359</strain>
    </source>
</reference>
<dbReference type="PANTHER" id="PTHR43245:SF13">
    <property type="entry name" value="UDP-D-APIOSE_UDP-D-XYLOSE SYNTHASE 2"/>
    <property type="match status" value="1"/>
</dbReference>
<dbReference type="PATRIC" id="fig|465820.4.peg.1621"/>
<dbReference type="Gene3D" id="3.40.50.720">
    <property type="entry name" value="NAD(P)-binding Rossmann-like Domain"/>
    <property type="match status" value="1"/>
</dbReference>
<dbReference type="InterPro" id="IPR001509">
    <property type="entry name" value="Epimerase_deHydtase"/>
</dbReference>
<organism evidence="2 3">
    <name type="scientific">Curtobacterium oceanosedimentum</name>
    <dbReference type="NCBI Taxonomy" id="465820"/>
    <lineage>
        <taxon>Bacteria</taxon>
        <taxon>Bacillati</taxon>
        <taxon>Actinomycetota</taxon>
        <taxon>Actinomycetes</taxon>
        <taxon>Micrococcales</taxon>
        <taxon>Microbacteriaceae</taxon>
        <taxon>Curtobacterium</taxon>
    </lineage>
</organism>
<sequence length="355" mass="37689">MSTRRAVVLGGTGGIGSAVVRDLLDVSGRGGDDWQVDVVARRGGAAADVLTAAGASFVAGDRRDTTVLRDLLRPGADLLVDTVGVTRDDALQLRPFLDDVGSTVFVSSKAVYVDDQGRHANAVDKPVFGGPVTELQPTVVAGDGDPTSRDGYGAAKVAAEQVLLDHGAPVTVLRPSKVYGVGIGRPREWFVVRRALDGRERILLADHGRGVDHTTAASGIASLVRLVADAPDRRILNVADETAPDVLEIVRTLAGLVDHRFDEVLLDQDAPAFVGTTPWSSPSPFVLDTTAARALGWQPPRYADAVRPEVDWLLETAHTVPAGGDVPWAEDPFWDRMFDYGPEDAALALLSLGRD</sequence>
<protein>
    <recommendedName>
        <fullName evidence="1">NAD-dependent epimerase/dehydratase domain-containing protein</fullName>
    </recommendedName>
</protein>
<dbReference type="InterPro" id="IPR036291">
    <property type="entry name" value="NAD(P)-bd_dom_sf"/>
</dbReference>
<dbReference type="EMBL" id="LDRC01000039">
    <property type="protein sequence ID" value="KTR51976.1"/>
    <property type="molecule type" value="Genomic_DNA"/>
</dbReference>
<accession>A0A147DRC2</accession>
<dbReference type="SUPFAM" id="SSF51735">
    <property type="entry name" value="NAD(P)-binding Rossmann-fold domains"/>
    <property type="match status" value="1"/>
</dbReference>
<comment type="caution">
    <text evidence="2">The sequence shown here is derived from an EMBL/GenBank/DDBJ whole genome shotgun (WGS) entry which is preliminary data.</text>
</comment>
<gene>
    <name evidence="2" type="ORF">NS359_07660</name>
</gene>
<dbReference type="Pfam" id="PF01370">
    <property type="entry name" value="Epimerase"/>
    <property type="match status" value="1"/>
</dbReference>
<dbReference type="RefSeq" id="WP_058749634.1">
    <property type="nucleotide sequence ID" value="NZ_LDRC01000039.1"/>
</dbReference>
<dbReference type="PANTHER" id="PTHR43245">
    <property type="entry name" value="BIFUNCTIONAL POLYMYXIN RESISTANCE PROTEIN ARNA"/>
    <property type="match status" value="1"/>
</dbReference>
<evidence type="ECO:0000313" key="3">
    <source>
        <dbReference type="Proteomes" id="UP000072763"/>
    </source>
</evidence>
<dbReference type="OrthoDB" id="4820988at2"/>
<dbReference type="STRING" id="465820.NS263_03840"/>
<evidence type="ECO:0000259" key="1">
    <source>
        <dbReference type="Pfam" id="PF01370"/>
    </source>
</evidence>
<dbReference type="Proteomes" id="UP000072763">
    <property type="component" value="Unassembled WGS sequence"/>
</dbReference>
<evidence type="ECO:0000313" key="2">
    <source>
        <dbReference type="EMBL" id="KTR51976.1"/>
    </source>
</evidence>
<name>A0A147DRC2_9MICO</name>